<accession>A0AAE0PKT9</accession>
<dbReference type="Pfam" id="PF12828">
    <property type="entry name" value="PXB"/>
    <property type="match status" value="1"/>
</dbReference>
<dbReference type="InterPro" id="IPR024554">
    <property type="entry name" value="LEC1-like_C"/>
</dbReference>
<dbReference type="EMBL" id="JAUTDP010000002">
    <property type="protein sequence ID" value="KAK3401810.1"/>
    <property type="molecule type" value="Genomic_DNA"/>
</dbReference>
<sequence>MTQPKDFDISQPSASAVPGTLTAPQLHALFDILTHYGTYSEVECFKNPNTIFTYGYPFASSIKDGSEPVIKKESSVPLMAAVLRAIVLPVPGVRDLPDGFWPLKFQGILTKFGEANLSESYDKGSLGSRKTLATAASVIHESVTRGLIGGLAKGSTRDLNGHYDRAKAQDLVRAWEDVLHELVYGNLVEELFNRIAEKPDIEGHSLAVQAAVDYIIIHLATFMHHVFVLSPEGSYLLQMVSSVHKMVPYSAIKQTLRIGNAASMISGITRLLLAKVSIGGLTNWLGLTQNADDGMNLLQSSFTKKRRIISMILSWDIAEFRKTAERLEKAKGGPSKDHIAVLKEYVAKSRDEHSKIRDSSIKRSEPIVATIFNESRRGLMKSLSKEQHEQCLEYLSTLLAIRDREEIVRILCKTSPDLFTQAVRDFIGSFEPMIRAVHQNIDLREHVSAAESFLTDLIETTKPRGSPVTISGTLSANTTQETRAPSIEDYVGLIKRHRQSVYNFVHQVAKNCPEIKDEFLEYCKKTLVQFRQPQPEEPVPSSNGTNGQTLDTKLRKGAAGSLSADIQSLFTSLPPQIKPQVLAAADAHAAYLSSLEDLSLKRMQHILDDLNLTPSPALLAEPRKETKFSLSAASSPFASRNPSRRNSHNNSSNKKASMCGPGMFLSRWQSLMDETLITPQQLTGGQVRHGRDVKGVIAQAKTTGEVASDTDKAWDSAALTRLVEKEVPEPPDVMVVVNMMGSGFEEVVERKMLERIEVVIPETKV</sequence>
<dbReference type="GO" id="GO:0035091">
    <property type="term" value="F:phosphatidylinositol binding"/>
    <property type="evidence" value="ECO:0007669"/>
    <property type="project" value="TreeGrafter"/>
</dbReference>
<organism evidence="4 5">
    <name type="scientific">Sordaria brevicollis</name>
    <dbReference type="NCBI Taxonomy" id="83679"/>
    <lineage>
        <taxon>Eukaryota</taxon>
        <taxon>Fungi</taxon>
        <taxon>Dikarya</taxon>
        <taxon>Ascomycota</taxon>
        <taxon>Pezizomycotina</taxon>
        <taxon>Sordariomycetes</taxon>
        <taxon>Sordariomycetidae</taxon>
        <taxon>Sordariales</taxon>
        <taxon>Sordariaceae</taxon>
        <taxon>Sordaria</taxon>
    </lineage>
</organism>
<dbReference type="InterPro" id="IPR024555">
    <property type="entry name" value="PX-associated"/>
</dbReference>
<evidence type="ECO:0000313" key="5">
    <source>
        <dbReference type="Proteomes" id="UP001281003"/>
    </source>
</evidence>
<feature type="compositionally biased region" description="Low complexity" evidence="1">
    <location>
        <begin position="630"/>
        <end position="641"/>
    </location>
</feature>
<comment type="caution">
    <text evidence="4">The sequence shown here is derived from an EMBL/GenBank/DDBJ whole genome shotgun (WGS) entry which is preliminary data.</text>
</comment>
<evidence type="ECO:0000256" key="1">
    <source>
        <dbReference type="SAM" id="MobiDB-lite"/>
    </source>
</evidence>
<evidence type="ECO:0000259" key="3">
    <source>
        <dbReference type="Pfam" id="PF12828"/>
    </source>
</evidence>
<name>A0AAE0PKT9_SORBR</name>
<feature type="region of interest" description="Disordered" evidence="1">
    <location>
        <begin position="630"/>
        <end position="658"/>
    </location>
</feature>
<dbReference type="InterPro" id="IPR047168">
    <property type="entry name" value="LEC1-like"/>
</dbReference>
<feature type="domain" description="PX" evidence="2">
    <location>
        <begin position="189"/>
        <end position="392"/>
    </location>
</feature>
<feature type="compositionally biased region" description="Polar residues" evidence="1">
    <location>
        <begin position="540"/>
        <end position="551"/>
    </location>
</feature>
<reference evidence="4" key="2">
    <citation type="submission" date="2023-07" db="EMBL/GenBank/DDBJ databases">
        <authorList>
            <consortium name="Lawrence Berkeley National Laboratory"/>
            <person name="Haridas S."/>
            <person name="Hensen N."/>
            <person name="Bonometti L."/>
            <person name="Westerberg I."/>
            <person name="Brannstrom I.O."/>
            <person name="Guillou S."/>
            <person name="Cros-Aarteil S."/>
            <person name="Calhoun S."/>
            <person name="Kuo A."/>
            <person name="Mondo S."/>
            <person name="Pangilinan J."/>
            <person name="Riley R."/>
            <person name="LaButti K."/>
            <person name="Andreopoulos B."/>
            <person name="Lipzen A."/>
            <person name="Chen C."/>
            <person name="Yanf M."/>
            <person name="Daum C."/>
            <person name="Ng V."/>
            <person name="Clum A."/>
            <person name="Steindorff A."/>
            <person name="Ohm R."/>
            <person name="Martin F."/>
            <person name="Silar P."/>
            <person name="Natvig D."/>
            <person name="Lalanne C."/>
            <person name="Gautier V."/>
            <person name="Ament-velasquez S.L."/>
            <person name="Kruys A."/>
            <person name="Hutchinson M.I."/>
            <person name="Powell A.J."/>
            <person name="Barry K."/>
            <person name="Miller A.N."/>
            <person name="Grigoriev I.V."/>
            <person name="Debuchy R."/>
            <person name="Gladieux P."/>
            <person name="Thoren M.H."/>
            <person name="Johannesson H."/>
        </authorList>
    </citation>
    <scope>NUCLEOTIDE SEQUENCE</scope>
    <source>
        <strain evidence="4">FGSC 1904</strain>
    </source>
</reference>
<keyword evidence="5" id="KW-1185">Reference proteome</keyword>
<dbReference type="AlphaFoldDB" id="A0AAE0PKT9"/>
<feature type="region of interest" description="Disordered" evidence="1">
    <location>
        <begin position="532"/>
        <end position="551"/>
    </location>
</feature>
<evidence type="ECO:0000259" key="2">
    <source>
        <dbReference type="Pfam" id="PF12825"/>
    </source>
</evidence>
<proteinExistence type="predicted"/>
<gene>
    <name evidence="4" type="ORF">B0T20DRAFT_346115</name>
</gene>
<dbReference type="Pfam" id="PF12825">
    <property type="entry name" value="DUF3818"/>
    <property type="match status" value="1"/>
</dbReference>
<dbReference type="PANTHER" id="PTHR47185">
    <property type="entry name" value="PX DOMAIN-CONTAINING PROTEIN YPR097W"/>
    <property type="match status" value="1"/>
</dbReference>
<protein>
    <submittedName>
        <fullName evidence="4">PX-associated-domain-containing protein</fullName>
    </submittedName>
</protein>
<evidence type="ECO:0000313" key="4">
    <source>
        <dbReference type="EMBL" id="KAK3401810.1"/>
    </source>
</evidence>
<feature type="domain" description="PX-associated" evidence="3">
    <location>
        <begin position="20"/>
        <end position="145"/>
    </location>
</feature>
<reference evidence="4" key="1">
    <citation type="journal article" date="2023" name="Mol. Phylogenet. Evol.">
        <title>Genome-scale phylogeny and comparative genomics of the fungal order Sordariales.</title>
        <authorList>
            <person name="Hensen N."/>
            <person name="Bonometti L."/>
            <person name="Westerberg I."/>
            <person name="Brannstrom I.O."/>
            <person name="Guillou S."/>
            <person name="Cros-Aarteil S."/>
            <person name="Calhoun S."/>
            <person name="Haridas S."/>
            <person name="Kuo A."/>
            <person name="Mondo S."/>
            <person name="Pangilinan J."/>
            <person name="Riley R."/>
            <person name="LaButti K."/>
            <person name="Andreopoulos B."/>
            <person name="Lipzen A."/>
            <person name="Chen C."/>
            <person name="Yan M."/>
            <person name="Daum C."/>
            <person name="Ng V."/>
            <person name="Clum A."/>
            <person name="Steindorff A."/>
            <person name="Ohm R.A."/>
            <person name="Martin F."/>
            <person name="Silar P."/>
            <person name="Natvig D.O."/>
            <person name="Lalanne C."/>
            <person name="Gautier V."/>
            <person name="Ament-Velasquez S.L."/>
            <person name="Kruys A."/>
            <person name="Hutchinson M.I."/>
            <person name="Powell A.J."/>
            <person name="Barry K."/>
            <person name="Miller A.N."/>
            <person name="Grigoriev I.V."/>
            <person name="Debuchy R."/>
            <person name="Gladieux P."/>
            <person name="Hiltunen Thoren M."/>
            <person name="Johannesson H."/>
        </authorList>
    </citation>
    <scope>NUCLEOTIDE SEQUENCE</scope>
    <source>
        <strain evidence="4">FGSC 1904</strain>
    </source>
</reference>
<dbReference type="Proteomes" id="UP001281003">
    <property type="component" value="Unassembled WGS sequence"/>
</dbReference>
<dbReference type="PANTHER" id="PTHR47185:SF2">
    <property type="entry name" value="FUNGAL PROTEIN"/>
    <property type="match status" value="1"/>
</dbReference>